<dbReference type="SUPFAM" id="SSF57095">
    <property type="entry name" value="Scorpion toxin-like"/>
    <property type="match status" value="1"/>
</dbReference>
<proteinExistence type="predicted"/>
<keyword evidence="6" id="KW-0211">Defensin</keyword>
<keyword evidence="11" id="KW-1185">Reference proteome</keyword>
<dbReference type="Proteomes" id="UP000504615">
    <property type="component" value="Unplaced"/>
</dbReference>
<accession>A0A6I9WC96</accession>
<evidence type="ECO:0000256" key="3">
    <source>
        <dbReference type="ARBA" id="ARBA00022529"/>
    </source>
</evidence>
<dbReference type="GO" id="GO:0050830">
    <property type="term" value="P:defense response to Gram-positive bacterium"/>
    <property type="evidence" value="ECO:0007669"/>
    <property type="project" value="UniProtKB-ARBA"/>
</dbReference>
<evidence type="ECO:0000313" key="11">
    <source>
        <dbReference type="Proteomes" id="UP000504615"/>
    </source>
</evidence>
<evidence type="ECO:0000256" key="7">
    <source>
        <dbReference type="ARBA" id="ARBA00023022"/>
    </source>
</evidence>
<gene>
    <name evidence="12" type="primary">LOC105428038</name>
</gene>
<keyword evidence="9" id="KW-0732">Signal</keyword>
<organism evidence="11 12">
    <name type="scientific">Pogonomyrmex barbatus</name>
    <name type="common">red harvester ant</name>
    <dbReference type="NCBI Taxonomy" id="144034"/>
    <lineage>
        <taxon>Eukaryota</taxon>
        <taxon>Metazoa</taxon>
        <taxon>Ecdysozoa</taxon>
        <taxon>Arthropoda</taxon>
        <taxon>Hexapoda</taxon>
        <taxon>Insecta</taxon>
        <taxon>Pterygota</taxon>
        <taxon>Neoptera</taxon>
        <taxon>Endopterygota</taxon>
        <taxon>Hymenoptera</taxon>
        <taxon>Apocrita</taxon>
        <taxon>Aculeata</taxon>
        <taxon>Formicoidea</taxon>
        <taxon>Formicidae</taxon>
        <taxon>Myrmicinae</taxon>
        <taxon>Pogonomyrmex</taxon>
    </lineage>
</organism>
<feature type="signal peptide" evidence="9">
    <location>
        <begin position="1"/>
        <end position="17"/>
    </location>
</feature>
<dbReference type="OrthoDB" id="7553205at2759"/>
<keyword evidence="4" id="KW-0399">Innate immunity</keyword>
<evidence type="ECO:0000313" key="12">
    <source>
        <dbReference type="RefSeq" id="XP_011638392.1"/>
    </source>
</evidence>
<dbReference type="Gene3D" id="3.30.30.10">
    <property type="entry name" value="Knottin, scorpion toxin-like"/>
    <property type="match status" value="1"/>
</dbReference>
<dbReference type="PANTHER" id="PTHR13645:SF0">
    <property type="entry name" value="DEFENSIN"/>
    <property type="match status" value="1"/>
</dbReference>
<dbReference type="GO" id="GO:0005615">
    <property type="term" value="C:extracellular space"/>
    <property type="evidence" value="ECO:0007669"/>
    <property type="project" value="TreeGrafter"/>
</dbReference>
<dbReference type="FunFam" id="3.30.30.10:FF:000005">
    <property type="entry name" value="Defensin"/>
    <property type="match status" value="1"/>
</dbReference>
<reference evidence="12" key="1">
    <citation type="submission" date="2025-08" db="UniProtKB">
        <authorList>
            <consortium name="RefSeq"/>
        </authorList>
    </citation>
    <scope>IDENTIFICATION</scope>
</reference>
<evidence type="ECO:0000256" key="9">
    <source>
        <dbReference type="SAM" id="SignalP"/>
    </source>
</evidence>
<dbReference type="RefSeq" id="XP_011638392.1">
    <property type="nucleotide sequence ID" value="XM_011640090.1"/>
</dbReference>
<dbReference type="AlphaFoldDB" id="A0A6I9WC96"/>
<evidence type="ECO:0000256" key="5">
    <source>
        <dbReference type="ARBA" id="ARBA00022859"/>
    </source>
</evidence>
<evidence type="ECO:0000256" key="8">
    <source>
        <dbReference type="ARBA" id="ARBA00023157"/>
    </source>
</evidence>
<dbReference type="KEGG" id="pbar:105428038"/>
<dbReference type="PANTHER" id="PTHR13645">
    <property type="entry name" value="DEFENSIN"/>
    <property type="match status" value="1"/>
</dbReference>
<dbReference type="CDD" id="cd21806">
    <property type="entry name" value="DEFL_defensin-like"/>
    <property type="match status" value="1"/>
</dbReference>
<protein>
    <submittedName>
        <fullName evidence="12">Defensin-like</fullName>
    </submittedName>
</protein>
<keyword evidence="3" id="KW-0929">Antimicrobial</keyword>
<evidence type="ECO:0000256" key="4">
    <source>
        <dbReference type="ARBA" id="ARBA00022588"/>
    </source>
</evidence>
<evidence type="ECO:0000259" key="10">
    <source>
        <dbReference type="PROSITE" id="PS51378"/>
    </source>
</evidence>
<sequence length="88" mass="9441">MKIYVFALLVLAAVAIALPIEDESKSQLTNENRFLNLAPVGQHHRERRVTCDLLSGLGIGHSACAAHCLLKGYKGGSCTSKGICSCRN</sequence>
<feature type="chain" id="PRO_5026882672" evidence="9">
    <location>
        <begin position="18"/>
        <end position="88"/>
    </location>
</feature>
<evidence type="ECO:0000256" key="1">
    <source>
        <dbReference type="ARBA" id="ARBA00004613"/>
    </source>
</evidence>
<evidence type="ECO:0000256" key="6">
    <source>
        <dbReference type="ARBA" id="ARBA00022940"/>
    </source>
</evidence>
<keyword evidence="7" id="KW-0044">Antibiotic</keyword>
<dbReference type="InterPro" id="IPR001542">
    <property type="entry name" value="Defensin_invertebrate/fungal"/>
</dbReference>
<dbReference type="PROSITE" id="PS51378">
    <property type="entry name" value="INVERT_DEFENSINS"/>
    <property type="match status" value="1"/>
</dbReference>
<dbReference type="Pfam" id="PF01097">
    <property type="entry name" value="Defensin_2"/>
    <property type="match status" value="1"/>
</dbReference>
<dbReference type="GO" id="GO:0045087">
    <property type="term" value="P:innate immune response"/>
    <property type="evidence" value="ECO:0007669"/>
    <property type="project" value="UniProtKB-KW"/>
</dbReference>
<comment type="subcellular location">
    <subcellularLocation>
        <location evidence="1">Secreted</location>
    </subcellularLocation>
</comment>
<keyword evidence="2" id="KW-0964">Secreted</keyword>
<dbReference type="GO" id="GO:0006959">
    <property type="term" value="P:humoral immune response"/>
    <property type="evidence" value="ECO:0007669"/>
    <property type="project" value="TreeGrafter"/>
</dbReference>
<name>A0A6I9WC96_9HYME</name>
<dbReference type="GeneID" id="105428038"/>
<feature type="domain" description="Invertebrate defensins family profile" evidence="10">
    <location>
        <begin position="48"/>
        <end position="88"/>
    </location>
</feature>
<keyword evidence="5" id="KW-0391">Immunity</keyword>
<dbReference type="InterPro" id="IPR036574">
    <property type="entry name" value="Scorpion_toxin-like_sf"/>
</dbReference>
<keyword evidence="8" id="KW-1015">Disulfide bond</keyword>
<evidence type="ECO:0000256" key="2">
    <source>
        <dbReference type="ARBA" id="ARBA00022525"/>
    </source>
</evidence>